<evidence type="ECO:0000313" key="2">
    <source>
        <dbReference type="Proteomes" id="UP001595476"/>
    </source>
</evidence>
<proteinExistence type="predicted"/>
<dbReference type="EMBL" id="JBHRSZ010000002">
    <property type="protein sequence ID" value="MFC3150031.1"/>
    <property type="molecule type" value="Genomic_DNA"/>
</dbReference>
<dbReference type="RefSeq" id="WP_386716084.1">
    <property type="nucleotide sequence ID" value="NZ_JBHRSZ010000002.1"/>
</dbReference>
<reference evidence="2" key="1">
    <citation type="journal article" date="2019" name="Int. J. Syst. Evol. Microbiol.">
        <title>The Global Catalogue of Microorganisms (GCM) 10K type strain sequencing project: providing services to taxonomists for standard genome sequencing and annotation.</title>
        <authorList>
            <consortium name="The Broad Institute Genomics Platform"/>
            <consortium name="The Broad Institute Genome Sequencing Center for Infectious Disease"/>
            <person name="Wu L."/>
            <person name="Ma J."/>
        </authorList>
    </citation>
    <scope>NUCLEOTIDE SEQUENCE [LARGE SCALE GENOMIC DNA]</scope>
    <source>
        <strain evidence="2">KCTC 52438</strain>
    </source>
</reference>
<protein>
    <submittedName>
        <fullName evidence="1">Uncharacterized protein</fullName>
    </submittedName>
</protein>
<dbReference type="Proteomes" id="UP001595476">
    <property type="component" value="Unassembled WGS sequence"/>
</dbReference>
<evidence type="ECO:0000313" key="1">
    <source>
        <dbReference type="EMBL" id="MFC3150031.1"/>
    </source>
</evidence>
<keyword evidence="2" id="KW-1185">Reference proteome</keyword>
<accession>A0ABV7HBG2</accession>
<organism evidence="1 2">
    <name type="scientific">Litoribrevibacter euphylliae</name>
    <dbReference type="NCBI Taxonomy" id="1834034"/>
    <lineage>
        <taxon>Bacteria</taxon>
        <taxon>Pseudomonadati</taxon>
        <taxon>Pseudomonadota</taxon>
        <taxon>Gammaproteobacteria</taxon>
        <taxon>Oceanospirillales</taxon>
        <taxon>Oceanospirillaceae</taxon>
        <taxon>Litoribrevibacter</taxon>
    </lineage>
</organism>
<name>A0ABV7HBG2_9GAMM</name>
<comment type="caution">
    <text evidence="1">The sequence shown here is derived from an EMBL/GenBank/DDBJ whole genome shotgun (WGS) entry which is preliminary data.</text>
</comment>
<gene>
    <name evidence="1" type="ORF">ACFOEK_03240</name>
</gene>
<sequence length="196" mass="22121">MSIIEDIKKLESAEDSIYGTSYRGAAILRDGTEIPCLIFKSKQKIVDLAKRRIKEELNGNGRLGGDDPYGQIVTVFAAGGNKVNDYDISKVIPSRYAIPDALRSKIHGETFMGWTGWVFEMNDGKLFQFGSAFSFDYFDMPKGYDFDDVKEVHNHSYLNDSGKLCKLRQGAFPPEDYKLENVFREKVSFECAIDGI</sequence>